<protein>
    <recommendedName>
        <fullName evidence="3">FLYWCH-type domain-containing protein</fullName>
    </recommendedName>
</protein>
<dbReference type="AlphaFoldDB" id="A0A6G0VGY3"/>
<evidence type="ECO:0000313" key="2">
    <source>
        <dbReference type="Proteomes" id="UP000478052"/>
    </source>
</evidence>
<name>A0A6G0VGY3_APHCR</name>
<dbReference type="Proteomes" id="UP000478052">
    <property type="component" value="Unassembled WGS sequence"/>
</dbReference>
<reference evidence="1 2" key="1">
    <citation type="submission" date="2019-08" db="EMBL/GenBank/DDBJ databases">
        <title>Whole genome of Aphis craccivora.</title>
        <authorList>
            <person name="Voronova N.V."/>
            <person name="Shulinski R.S."/>
            <person name="Bandarenka Y.V."/>
            <person name="Zhorov D.G."/>
            <person name="Warner D."/>
        </authorList>
    </citation>
    <scope>NUCLEOTIDE SEQUENCE [LARGE SCALE GENOMIC DNA]</scope>
    <source>
        <strain evidence="1">180601</strain>
        <tissue evidence="1">Whole Body</tissue>
    </source>
</reference>
<evidence type="ECO:0008006" key="3">
    <source>
        <dbReference type="Google" id="ProtNLM"/>
    </source>
</evidence>
<accession>A0A6G0VGY3</accession>
<dbReference type="EMBL" id="VUJU01017601">
    <property type="protein sequence ID" value="KAF0682253.1"/>
    <property type="molecule type" value="Genomic_DNA"/>
</dbReference>
<sequence length="204" mass="23619">MRLLSFITKLELINSNKKYPQIALKGFLYNFHKECSDFLRWSDHPTLISVNNDHVHESNENLISATKIKNLMVEKAKLTNDLPAQIFAEVVSNVPRSILAELPKEEYLKRTIRNHRCNDPPKPTCGNEIIIEGEYREYGNQRFLLYDNGPNSDDRILMFATDNYLSLLAKSDTWFVDGNFGLAPEFFKQLYVIRVQINSVFVTS</sequence>
<gene>
    <name evidence="1" type="ORF">FWK35_00033442</name>
</gene>
<proteinExistence type="predicted"/>
<comment type="caution">
    <text evidence="1">The sequence shown here is derived from an EMBL/GenBank/DDBJ whole genome shotgun (WGS) entry which is preliminary data.</text>
</comment>
<evidence type="ECO:0000313" key="1">
    <source>
        <dbReference type="EMBL" id="KAF0682253.1"/>
    </source>
</evidence>
<dbReference type="OrthoDB" id="6578237at2759"/>
<feature type="non-terminal residue" evidence="1">
    <location>
        <position position="204"/>
    </location>
</feature>
<organism evidence="1 2">
    <name type="scientific">Aphis craccivora</name>
    <name type="common">Cowpea aphid</name>
    <dbReference type="NCBI Taxonomy" id="307492"/>
    <lineage>
        <taxon>Eukaryota</taxon>
        <taxon>Metazoa</taxon>
        <taxon>Ecdysozoa</taxon>
        <taxon>Arthropoda</taxon>
        <taxon>Hexapoda</taxon>
        <taxon>Insecta</taxon>
        <taxon>Pterygota</taxon>
        <taxon>Neoptera</taxon>
        <taxon>Paraneoptera</taxon>
        <taxon>Hemiptera</taxon>
        <taxon>Sternorrhyncha</taxon>
        <taxon>Aphidomorpha</taxon>
        <taxon>Aphidoidea</taxon>
        <taxon>Aphididae</taxon>
        <taxon>Aphidini</taxon>
        <taxon>Aphis</taxon>
        <taxon>Aphis</taxon>
    </lineage>
</organism>
<keyword evidence="2" id="KW-1185">Reference proteome</keyword>